<evidence type="ECO:0000256" key="12">
    <source>
        <dbReference type="ARBA" id="ARBA00048366"/>
    </source>
</evidence>
<keyword evidence="5 13" id="KW-0963">Cytoplasm</keyword>
<protein>
    <recommendedName>
        <fullName evidence="4 13">Threonylcarbamoyl-AMP synthase</fullName>
        <shortName evidence="13">TC-AMP synthase</shortName>
        <ecNumber evidence="3 13">2.7.7.87</ecNumber>
    </recommendedName>
    <alternativeName>
        <fullName evidence="11 13">L-threonylcarbamoyladenylate synthase</fullName>
    </alternativeName>
</protein>
<feature type="binding site" evidence="14">
    <location>
        <position position="222"/>
    </location>
    <ligand>
        <name>ATP</name>
        <dbReference type="ChEBI" id="CHEBI:30616"/>
    </ligand>
</feature>
<accession>A0A9D9EA05</accession>
<proteinExistence type="inferred from homology"/>
<evidence type="ECO:0000256" key="10">
    <source>
        <dbReference type="ARBA" id="ARBA00022840"/>
    </source>
</evidence>
<dbReference type="GO" id="GO:0005524">
    <property type="term" value="F:ATP binding"/>
    <property type="evidence" value="ECO:0007669"/>
    <property type="project" value="UniProtKB-UniRule"/>
</dbReference>
<evidence type="ECO:0000256" key="14">
    <source>
        <dbReference type="PIRSR" id="PIRSR004930-1"/>
    </source>
</evidence>
<feature type="binding site" evidence="14">
    <location>
        <position position="53"/>
    </location>
    <ligand>
        <name>ATP</name>
        <dbReference type="ChEBI" id="CHEBI:30616"/>
    </ligand>
</feature>
<evidence type="ECO:0000313" key="16">
    <source>
        <dbReference type="EMBL" id="MBO8441429.1"/>
    </source>
</evidence>
<dbReference type="PROSITE" id="PS51163">
    <property type="entry name" value="YRDC"/>
    <property type="match status" value="1"/>
</dbReference>
<dbReference type="Proteomes" id="UP000823614">
    <property type="component" value="Unassembled WGS sequence"/>
</dbReference>
<dbReference type="EC" id="2.7.7.87" evidence="3 13"/>
<sequence length="328" mass="36422">MKTILYDSSDLSEIIKQLKLGELIAFPTETVYGLGADATNESAVKNVFCVKNRPLDNPLTINVSGVKMLNMYVSNISTPVLKLLKYFWPGPLTVILNAPNKFLDIITNGNVNVGFRCPSNKIANAIIDGLGNAMVGPSANISGKPSPLTKEHVLHDLNGKIKGIVTNDESPLGIESTILDCTKVPFEIIRPGVVSKEEIETILQQKTIQNTEGQKSLKHKHYQTSNQLVMVHKEDWNKVQEYVNQTNSKTFGILATKKILSMFHNEKNIKRFSLGSNVKDATSNLFNGLRFFDDQVNVLKVFVQTFNGPDSDAYMNRLKSSANDVFFN</sequence>
<dbReference type="PANTHER" id="PTHR17490:SF16">
    <property type="entry name" value="THREONYLCARBAMOYL-AMP SYNTHASE"/>
    <property type="match status" value="1"/>
</dbReference>
<feature type="binding site" evidence="14">
    <location>
        <position position="116"/>
    </location>
    <ligand>
        <name>L-threonine</name>
        <dbReference type="ChEBI" id="CHEBI:57926"/>
    </ligand>
</feature>
<dbReference type="GO" id="GO:0061710">
    <property type="term" value="F:L-threonylcarbamoyladenylate synthase"/>
    <property type="evidence" value="ECO:0007669"/>
    <property type="project" value="UniProtKB-EC"/>
</dbReference>
<dbReference type="InterPro" id="IPR017945">
    <property type="entry name" value="DHBP_synth_RibB-like_a/b_dom"/>
</dbReference>
<dbReference type="AlphaFoldDB" id="A0A9D9EA05"/>
<dbReference type="Pfam" id="PF01300">
    <property type="entry name" value="Sua5_yciO_yrdC"/>
    <property type="match status" value="1"/>
</dbReference>
<dbReference type="GO" id="GO:0000049">
    <property type="term" value="F:tRNA binding"/>
    <property type="evidence" value="ECO:0007669"/>
    <property type="project" value="TreeGrafter"/>
</dbReference>
<organism evidence="16 17">
    <name type="scientific">Candidatus Gallilactobacillus intestinavium</name>
    <dbReference type="NCBI Taxonomy" id="2840838"/>
    <lineage>
        <taxon>Bacteria</taxon>
        <taxon>Bacillati</taxon>
        <taxon>Bacillota</taxon>
        <taxon>Bacilli</taxon>
        <taxon>Lactobacillales</taxon>
        <taxon>Lactobacillaceae</taxon>
        <taxon>Lactobacillaceae incertae sedis</taxon>
        <taxon>Candidatus Gallilactobacillus</taxon>
    </lineage>
</organism>
<feature type="binding site" evidence="14">
    <location>
        <position position="146"/>
    </location>
    <ligand>
        <name>ATP</name>
        <dbReference type="ChEBI" id="CHEBI:30616"/>
    </ligand>
</feature>
<evidence type="ECO:0000256" key="4">
    <source>
        <dbReference type="ARBA" id="ARBA00015492"/>
    </source>
</evidence>
<keyword evidence="8 13" id="KW-0548">Nucleotidyltransferase</keyword>
<feature type="binding site" evidence="14">
    <location>
        <position position="57"/>
    </location>
    <ligand>
        <name>ATP</name>
        <dbReference type="ChEBI" id="CHEBI:30616"/>
    </ligand>
</feature>
<dbReference type="Gene3D" id="3.90.870.10">
    <property type="entry name" value="DHBP synthase"/>
    <property type="match status" value="1"/>
</dbReference>
<evidence type="ECO:0000256" key="8">
    <source>
        <dbReference type="ARBA" id="ARBA00022695"/>
    </source>
</evidence>
<feature type="binding site" evidence="14">
    <location>
        <position position="176"/>
    </location>
    <ligand>
        <name>L-threonine</name>
        <dbReference type="ChEBI" id="CHEBI:57926"/>
    </ligand>
</feature>
<dbReference type="InterPro" id="IPR010923">
    <property type="entry name" value="T(6)A37_SUA5"/>
</dbReference>
<evidence type="ECO:0000256" key="9">
    <source>
        <dbReference type="ARBA" id="ARBA00022741"/>
    </source>
</evidence>
<evidence type="ECO:0000256" key="5">
    <source>
        <dbReference type="ARBA" id="ARBA00022490"/>
    </source>
</evidence>
<dbReference type="GO" id="GO:0005737">
    <property type="term" value="C:cytoplasm"/>
    <property type="evidence" value="ECO:0007669"/>
    <property type="project" value="UniProtKB-SubCell"/>
</dbReference>
<reference evidence="16" key="2">
    <citation type="journal article" date="2021" name="PeerJ">
        <title>Extensive microbial diversity within the chicken gut microbiome revealed by metagenomics and culture.</title>
        <authorList>
            <person name="Gilroy R."/>
            <person name="Ravi A."/>
            <person name="Getino M."/>
            <person name="Pursley I."/>
            <person name="Horton D.L."/>
            <person name="Alikhan N.F."/>
            <person name="Baker D."/>
            <person name="Gharbi K."/>
            <person name="Hall N."/>
            <person name="Watson M."/>
            <person name="Adriaenssens E.M."/>
            <person name="Foster-Nyarko E."/>
            <person name="Jarju S."/>
            <person name="Secka A."/>
            <person name="Antonio M."/>
            <person name="Oren A."/>
            <person name="Chaudhuri R.R."/>
            <person name="La Ragione R."/>
            <person name="Hildebrand F."/>
            <person name="Pallen M.J."/>
        </authorList>
    </citation>
    <scope>NUCLEOTIDE SEQUENCE</scope>
    <source>
        <strain evidence="16">C6-149</strain>
    </source>
</reference>
<comment type="function">
    <text evidence="13">Required for the formation of a threonylcarbamoyl group on adenosine at position 37 (t(6)A37) in tRNAs that read codons beginning with adenine.</text>
</comment>
<feature type="domain" description="YrdC-like" evidence="15">
    <location>
        <begin position="8"/>
        <end position="194"/>
    </location>
</feature>
<evidence type="ECO:0000256" key="7">
    <source>
        <dbReference type="ARBA" id="ARBA00022694"/>
    </source>
</evidence>
<comment type="caution">
    <text evidence="16">The sequence shown here is derived from an EMBL/GenBank/DDBJ whole genome shotgun (WGS) entry which is preliminary data.</text>
</comment>
<dbReference type="GO" id="GO:0008033">
    <property type="term" value="P:tRNA processing"/>
    <property type="evidence" value="ECO:0007669"/>
    <property type="project" value="UniProtKB-KW"/>
</dbReference>
<evidence type="ECO:0000256" key="1">
    <source>
        <dbReference type="ARBA" id="ARBA00004496"/>
    </source>
</evidence>
<evidence type="ECO:0000259" key="15">
    <source>
        <dbReference type="PROSITE" id="PS51163"/>
    </source>
</evidence>
<comment type="subcellular location">
    <subcellularLocation>
        <location evidence="1 13">Cytoplasm</location>
    </subcellularLocation>
</comment>
<dbReference type="SUPFAM" id="SSF55821">
    <property type="entry name" value="YrdC/RibB"/>
    <property type="match status" value="1"/>
</dbReference>
<keyword evidence="6 13" id="KW-0808">Transferase</keyword>
<evidence type="ECO:0000313" key="17">
    <source>
        <dbReference type="Proteomes" id="UP000823614"/>
    </source>
</evidence>
<feature type="binding site" evidence="14">
    <location>
        <position position="190"/>
    </location>
    <ligand>
        <name>ATP</name>
        <dbReference type="ChEBI" id="CHEBI:30616"/>
    </ligand>
</feature>
<evidence type="ECO:0000256" key="6">
    <source>
        <dbReference type="ARBA" id="ARBA00022679"/>
    </source>
</evidence>
<reference evidence="16" key="1">
    <citation type="submission" date="2020-10" db="EMBL/GenBank/DDBJ databases">
        <authorList>
            <person name="Gilroy R."/>
        </authorList>
    </citation>
    <scope>NUCLEOTIDE SEQUENCE</scope>
    <source>
        <strain evidence="16">C6-149</strain>
    </source>
</reference>
<dbReference type="Gene3D" id="3.40.50.11030">
    <property type="entry name" value="Threonylcarbamoyl-AMP synthase, C-terminal domain"/>
    <property type="match status" value="1"/>
</dbReference>
<feature type="binding site" evidence="14">
    <location>
        <position position="30"/>
    </location>
    <ligand>
        <name>L-threonine</name>
        <dbReference type="ChEBI" id="CHEBI:57926"/>
    </ligand>
</feature>
<dbReference type="InterPro" id="IPR050156">
    <property type="entry name" value="TC-AMP_synthase_SUA5"/>
</dbReference>
<dbReference type="InterPro" id="IPR038385">
    <property type="entry name" value="Sua5/YwlC_C"/>
</dbReference>
<dbReference type="PIRSF" id="PIRSF004930">
    <property type="entry name" value="Tln_factor_SUA5"/>
    <property type="match status" value="1"/>
</dbReference>
<dbReference type="GO" id="GO:0006450">
    <property type="term" value="P:regulation of translational fidelity"/>
    <property type="evidence" value="ECO:0007669"/>
    <property type="project" value="TreeGrafter"/>
</dbReference>
<dbReference type="GO" id="GO:0003725">
    <property type="term" value="F:double-stranded RNA binding"/>
    <property type="evidence" value="ECO:0007669"/>
    <property type="project" value="UniProtKB-UniRule"/>
</dbReference>
<dbReference type="EMBL" id="JADIMP010000053">
    <property type="protein sequence ID" value="MBO8441429.1"/>
    <property type="molecule type" value="Genomic_DNA"/>
</dbReference>
<evidence type="ECO:0000256" key="2">
    <source>
        <dbReference type="ARBA" id="ARBA00007663"/>
    </source>
</evidence>
<keyword evidence="7 13" id="KW-0819">tRNA processing</keyword>
<keyword evidence="10 13" id="KW-0067">ATP-binding</keyword>
<dbReference type="NCBIfam" id="TIGR00057">
    <property type="entry name" value="L-threonylcarbamoyladenylate synthase"/>
    <property type="match status" value="1"/>
</dbReference>
<gene>
    <name evidence="16" type="ORF">IAA89_03160</name>
</gene>
<dbReference type="Pfam" id="PF03481">
    <property type="entry name" value="Sua5_C"/>
    <property type="match status" value="1"/>
</dbReference>
<name>A0A9D9EA05_9LACO</name>
<comment type="similarity">
    <text evidence="2 13">Belongs to the SUA5 family.</text>
</comment>
<dbReference type="PANTHER" id="PTHR17490">
    <property type="entry name" value="SUA5"/>
    <property type="match status" value="1"/>
</dbReference>
<evidence type="ECO:0000256" key="11">
    <source>
        <dbReference type="ARBA" id="ARBA00029774"/>
    </source>
</evidence>
<keyword evidence="9 13" id="KW-0547">Nucleotide-binding</keyword>
<feature type="binding site" evidence="14">
    <location>
        <position position="138"/>
    </location>
    <ligand>
        <name>ATP</name>
        <dbReference type="ChEBI" id="CHEBI:30616"/>
    </ligand>
</feature>
<evidence type="ECO:0000256" key="3">
    <source>
        <dbReference type="ARBA" id="ARBA00012584"/>
    </source>
</evidence>
<evidence type="ECO:0000256" key="13">
    <source>
        <dbReference type="PIRNR" id="PIRNR004930"/>
    </source>
</evidence>
<dbReference type="InterPro" id="IPR005145">
    <property type="entry name" value="Sua5_C"/>
</dbReference>
<dbReference type="InterPro" id="IPR006070">
    <property type="entry name" value="Sua5-like_dom"/>
</dbReference>
<comment type="catalytic activity">
    <reaction evidence="12 13">
        <text>L-threonine + hydrogencarbonate + ATP = L-threonylcarbamoyladenylate + diphosphate + H2O</text>
        <dbReference type="Rhea" id="RHEA:36407"/>
        <dbReference type="ChEBI" id="CHEBI:15377"/>
        <dbReference type="ChEBI" id="CHEBI:17544"/>
        <dbReference type="ChEBI" id="CHEBI:30616"/>
        <dbReference type="ChEBI" id="CHEBI:33019"/>
        <dbReference type="ChEBI" id="CHEBI:57926"/>
        <dbReference type="ChEBI" id="CHEBI:73682"/>
        <dbReference type="EC" id="2.7.7.87"/>
    </reaction>
</comment>